<dbReference type="Proteomes" id="UP001209570">
    <property type="component" value="Unassembled WGS sequence"/>
</dbReference>
<feature type="transmembrane region" description="Helical" evidence="11">
    <location>
        <begin position="954"/>
        <end position="976"/>
    </location>
</feature>
<evidence type="ECO:0000256" key="11">
    <source>
        <dbReference type="SAM" id="Phobius"/>
    </source>
</evidence>
<evidence type="ECO:0000256" key="12">
    <source>
        <dbReference type="SAM" id="SignalP"/>
    </source>
</evidence>
<dbReference type="InterPro" id="IPR023298">
    <property type="entry name" value="ATPase_P-typ_TM_dom_sf"/>
</dbReference>
<feature type="transmembrane region" description="Helical" evidence="11">
    <location>
        <begin position="431"/>
        <end position="450"/>
    </location>
</feature>
<dbReference type="GO" id="GO:0140358">
    <property type="term" value="F:P-type transmembrane transporter activity"/>
    <property type="evidence" value="ECO:0007669"/>
    <property type="project" value="InterPro"/>
</dbReference>
<dbReference type="Pfam" id="PF00122">
    <property type="entry name" value="E1-E2_ATPase"/>
    <property type="match status" value="1"/>
</dbReference>
<keyword evidence="7" id="KW-0460">Magnesium</keyword>
<sequence length="1080" mass="120518">MLAAAVASALVATLDPVSATDSQLDYPACAVNHQPVYYCCEYGSEKELYTRYNRPSGGDFDSFYEEGWHVRRRVNFPDAFFTPDSPDFHYDKPEEVCRVQRIVQPDGTLRETLQCGSDSSIENSHDGRITTNESLADDSRETSVFWTSRTSARNSNTSFPIGATCRSLMLPSGAVDTAARAACVPGTVAATFHFTTFTEAPLLTVYILYGLLVVFIVLWIPVRGSLSILLRTGSAEQSSTNGPVKSGKEGVTRLVDEHNGLVTPMLTRRNSEVELRAAADAIEQTGYADSMVGSLVKWYFYFLTISLMPIVMLIILDSNRHFSPALFDPTNDVIVVFIVTWVITAVWLTLLVTLKVQTSEDGHRYVEFQHLRYIYDELYGKFLPGGVPFPETYAQILEQSDGLVPHDVSRRLAIVGSNAIEVKMPSTAWSIVQEVFHFFYIYQAMCYYVWFFTGYWKVAVVNTVIISIVISFNIFSKRRILENVLKMTRVQGGVAVKRDGVWQTIKVSQLVPGDLVRVIQNWELPCDMVIDLATQRVFVFCKGSYEKMLEICDEQSLPSDYTHRAERLARDGCYVLGIGFKEIVAPEMRSHNAYHDRDAVEADLVLLGLIMFQNELKDDSADVIAKLKEGDLRVVMITGDNAMTGCYIARQSGIVRPGARVVLGEILAVNQQGAKALVWKDVDTLEVVPNRDVIEMAERSLAMHGMDPATMTPSALLYGDLQGKHDHWELAVTGPAFNYLRKMGDLPKLLFHIRIFSRMTPAEKTDCIAEMMAAGAVTGMCGDGGNDCGALRVAHVGVALSDTEASVVAPFTSRHKSIVSVLDVCREGRCSLSTSFANLKFLIMYGMIGCGLRFVLYGNAVFMPEYAFMYCDGLILVGLSAVISLAKPLQSLGKERPTASLVGPTTLLSVFGQEIIHIIFLYLCVNSLMTQPWYCPFNPESVDLTKWWLLQDSHLGTVLFFVISMQYVASALAYGFGSRFRRPIYRNYALVVYVLLLVGVLFYMAVAEPNDFTDRFRIASSTNVIGLPDIPMPLSFRWKLVTLIAANTATVLIYEQVFILGPVKRFLRRRLHHDALQLRL</sequence>
<dbReference type="InterPro" id="IPR059000">
    <property type="entry name" value="ATPase_P-type_domA"/>
</dbReference>
<evidence type="ECO:0000256" key="2">
    <source>
        <dbReference type="ARBA" id="ARBA00006000"/>
    </source>
</evidence>
<dbReference type="GO" id="GO:0005524">
    <property type="term" value="F:ATP binding"/>
    <property type="evidence" value="ECO:0007669"/>
    <property type="project" value="UniProtKB-KW"/>
</dbReference>
<keyword evidence="12" id="KW-0732">Signal</keyword>
<gene>
    <name evidence="14" type="ORF">P43SY_008458</name>
</gene>
<dbReference type="PANTHER" id="PTHR45630">
    <property type="entry name" value="CATION-TRANSPORTING ATPASE-RELATED"/>
    <property type="match status" value="1"/>
</dbReference>
<keyword evidence="10 11" id="KW-0472">Membrane</keyword>
<accession>A0AAD5QAQ6</accession>
<dbReference type="InterPro" id="IPR006544">
    <property type="entry name" value="P-type_TPase_V"/>
</dbReference>
<feature type="chain" id="PRO_5042008252" description="P-type ATPase A domain-containing protein" evidence="12">
    <location>
        <begin position="20"/>
        <end position="1080"/>
    </location>
</feature>
<evidence type="ECO:0000256" key="1">
    <source>
        <dbReference type="ARBA" id="ARBA00004141"/>
    </source>
</evidence>
<dbReference type="GO" id="GO:0019829">
    <property type="term" value="F:ATPase-coupled monoatomic cation transmembrane transporter activity"/>
    <property type="evidence" value="ECO:0007669"/>
    <property type="project" value="TreeGrafter"/>
</dbReference>
<dbReference type="GO" id="GO:0046872">
    <property type="term" value="F:metal ion binding"/>
    <property type="evidence" value="ECO:0007669"/>
    <property type="project" value="UniProtKB-KW"/>
</dbReference>
<evidence type="ECO:0000256" key="7">
    <source>
        <dbReference type="ARBA" id="ARBA00022842"/>
    </source>
</evidence>
<keyword evidence="8" id="KW-1278">Translocase</keyword>
<dbReference type="SUPFAM" id="SSF81665">
    <property type="entry name" value="Calcium ATPase, transmembrane domain M"/>
    <property type="match status" value="1"/>
</dbReference>
<dbReference type="InterPro" id="IPR036412">
    <property type="entry name" value="HAD-like_sf"/>
</dbReference>
<feature type="transmembrane region" description="Helical" evidence="11">
    <location>
        <begin position="841"/>
        <end position="860"/>
    </location>
</feature>
<proteinExistence type="inferred from homology"/>
<feature type="domain" description="P-type ATPase A" evidence="13">
    <location>
        <begin position="494"/>
        <end position="530"/>
    </location>
</feature>
<dbReference type="SUPFAM" id="SSF56784">
    <property type="entry name" value="HAD-like"/>
    <property type="match status" value="1"/>
</dbReference>
<keyword evidence="15" id="KW-1185">Reference proteome</keyword>
<dbReference type="InterPro" id="IPR023214">
    <property type="entry name" value="HAD_sf"/>
</dbReference>
<feature type="signal peptide" evidence="12">
    <location>
        <begin position="1"/>
        <end position="19"/>
    </location>
</feature>
<evidence type="ECO:0000256" key="10">
    <source>
        <dbReference type="ARBA" id="ARBA00023136"/>
    </source>
</evidence>
<dbReference type="Gene3D" id="2.70.150.10">
    <property type="entry name" value="Calcium-transporting ATPase, cytoplasmic transduction domain A"/>
    <property type="match status" value="1"/>
</dbReference>
<protein>
    <recommendedName>
        <fullName evidence="13">P-type ATPase A domain-containing protein</fullName>
    </recommendedName>
</protein>
<feature type="transmembrane region" description="Helical" evidence="11">
    <location>
        <begin position="336"/>
        <end position="354"/>
    </location>
</feature>
<dbReference type="InterPro" id="IPR008250">
    <property type="entry name" value="ATPase_P-typ_transduc_dom_A_sf"/>
</dbReference>
<dbReference type="InterPro" id="IPR001757">
    <property type="entry name" value="P_typ_ATPase"/>
</dbReference>
<feature type="transmembrane region" description="Helical" evidence="11">
    <location>
        <begin position="298"/>
        <end position="316"/>
    </location>
</feature>
<dbReference type="EMBL" id="JAKCXM010000003">
    <property type="protein sequence ID" value="KAJ0409586.1"/>
    <property type="molecule type" value="Genomic_DNA"/>
</dbReference>
<feature type="transmembrane region" description="Helical" evidence="11">
    <location>
        <begin position="203"/>
        <end position="222"/>
    </location>
</feature>
<evidence type="ECO:0000313" key="14">
    <source>
        <dbReference type="EMBL" id="KAJ0409586.1"/>
    </source>
</evidence>
<evidence type="ECO:0000256" key="5">
    <source>
        <dbReference type="ARBA" id="ARBA00022741"/>
    </source>
</evidence>
<dbReference type="PANTHER" id="PTHR45630:SF11">
    <property type="entry name" value="CATION-TRANSPORTING P-TYPE ATPASE N-TERMINAL DOMAIN-CONTAINING PROTEIN"/>
    <property type="match status" value="1"/>
</dbReference>
<evidence type="ECO:0000256" key="4">
    <source>
        <dbReference type="ARBA" id="ARBA00022723"/>
    </source>
</evidence>
<dbReference type="SUPFAM" id="SSF81653">
    <property type="entry name" value="Calcium ATPase, transduction domain A"/>
    <property type="match status" value="1"/>
</dbReference>
<keyword evidence="9 11" id="KW-1133">Transmembrane helix</keyword>
<dbReference type="Gene3D" id="3.40.50.1000">
    <property type="entry name" value="HAD superfamily/HAD-like"/>
    <property type="match status" value="1"/>
</dbReference>
<organism evidence="14 15">
    <name type="scientific">Pythium insidiosum</name>
    <name type="common">Pythiosis disease agent</name>
    <dbReference type="NCBI Taxonomy" id="114742"/>
    <lineage>
        <taxon>Eukaryota</taxon>
        <taxon>Sar</taxon>
        <taxon>Stramenopiles</taxon>
        <taxon>Oomycota</taxon>
        <taxon>Peronosporomycetes</taxon>
        <taxon>Pythiales</taxon>
        <taxon>Pythiaceae</taxon>
        <taxon>Pythium</taxon>
    </lineage>
</organism>
<keyword evidence="4" id="KW-0479">Metal-binding</keyword>
<evidence type="ECO:0000256" key="9">
    <source>
        <dbReference type="ARBA" id="ARBA00022989"/>
    </source>
</evidence>
<evidence type="ECO:0000256" key="3">
    <source>
        <dbReference type="ARBA" id="ARBA00022692"/>
    </source>
</evidence>
<evidence type="ECO:0000313" key="15">
    <source>
        <dbReference type="Proteomes" id="UP001209570"/>
    </source>
</evidence>
<evidence type="ECO:0000256" key="8">
    <source>
        <dbReference type="ARBA" id="ARBA00022967"/>
    </source>
</evidence>
<comment type="caution">
    <text evidence="14">The sequence shown here is derived from an EMBL/GenBank/DDBJ whole genome shotgun (WGS) entry which is preliminary data.</text>
</comment>
<comment type="similarity">
    <text evidence="2">Belongs to the cation transport ATPase (P-type) (TC 3.A.3) family. Type V subfamily.</text>
</comment>
<dbReference type="AlphaFoldDB" id="A0AAD5QAQ6"/>
<keyword evidence="6" id="KW-0067">ATP-binding</keyword>
<feature type="transmembrane region" description="Helical" evidence="11">
    <location>
        <begin position="1040"/>
        <end position="1061"/>
    </location>
</feature>
<name>A0AAD5QAQ6_PYTIN</name>
<dbReference type="GO" id="GO:0016887">
    <property type="term" value="F:ATP hydrolysis activity"/>
    <property type="evidence" value="ECO:0007669"/>
    <property type="project" value="InterPro"/>
</dbReference>
<reference evidence="14" key="1">
    <citation type="submission" date="2021-12" db="EMBL/GenBank/DDBJ databases">
        <title>Prjna785345.</title>
        <authorList>
            <person name="Rujirawat T."/>
            <person name="Krajaejun T."/>
        </authorList>
    </citation>
    <scope>NUCLEOTIDE SEQUENCE</scope>
    <source>
        <strain evidence="14">Pi057C3</strain>
    </source>
</reference>
<feature type="transmembrane region" description="Helical" evidence="11">
    <location>
        <begin position="866"/>
        <end position="886"/>
    </location>
</feature>
<comment type="subcellular location">
    <subcellularLocation>
        <location evidence="1">Membrane</location>
        <topology evidence="1">Multi-pass membrane protein</topology>
    </subcellularLocation>
</comment>
<dbReference type="GO" id="GO:0016020">
    <property type="term" value="C:membrane"/>
    <property type="evidence" value="ECO:0007669"/>
    <property type="project" value="UniProtKB-SubCell"/>
</dbReference>
<evidence type="ECO:0000259" key="13">
    <source>
        <dbReference type="Pfam" id="PF00122"/>
    </source>
</evidence>
<keyword evidence="5" id="KW-0547">Nucleotide-binding</keyword>
<dbReference type="NCBIfam" id="TIGR01494">
    <property type="entry name" value="ATPase_P-type"/>
    <property type="match status" value="1"/>
</dbReference>
<feature type="transmembrane region" description="Helical" evidence="11">
    <location>
        <begin position="456"/>
        <end position="476"/>
    </location>
</feature>
<keyword evidence="3 11" id="KW-0812">Transmembrane</keyword>
<evidence type="ECO:0000256" key="6">
    <source>
        <dbReference type="ARBA" id="ARBA00022840"/>
    </source>
</evidence>
<feature type="transmembrane region" description="Helical" evidence="11">
    <location>
        <begin position="988"/>
        <end position="1006"/>
    </location>
</feature>